<dbReference type="AlphaFoldDB" id="A0A975BE61"/>
<dbReference type="KEGG" id="dli:dnl_62940"/>
<protein>
    <submittedName>
        <fullName evidence="1">Uncharacterized protein</fullName>
    </submittedName>
</protein>
<dbReference type="EMBL" id="CP061799">
    <property type="protein sequence ID" value="QTA83872.1"/>
    <property type="molecule type" value="Genomic_DNA"/>
</dbReference>
<dbReference type="Proteomes" id="UP000663720">
    <property type="component" value="Chromosome"/>
</dbReference>
<accession>A0A975BE61</accession>
<name>A0A975BE61_9BACT</name>
<keyword evidence="2" id="KW-1185">Reference proteome</keyword>
<reference evidence="1" key="1">
    <citation type="journal article" date="2021" name="Microb. Physiol.">
        <title>Proteogenomic Insights into the Physiology of Marine, Sulfate-Reducing, Filamentous Desulfonema limicola and Desulfonema magnum.</title>
        <authorList>
            <person name="Schnaars V."/>
            <person name="Wohlbrand L."/>
            <person name="Scheve S."/>
            <person name="Hinrichs C."/>
            <person name="Reinhardt R."/>
            <person name="Rabus R."/>
        </authorList>
    </citation>
    <scope>NUCLEOTIDE SEQUENCE</scope>
    <source>
        <strain evidence="1">5ac10</strain>
    </source>
</reference>
<evidence type="ECO:0000313" key="2">
    <source>
        <dbReference type="Proteomes" id="UP000663720"/>
    </source>
</evidence>
<sequence>MKKAIFLYQNAPYTHPDLYYFIIITINLFKACKHHVCKPFLFLFIV</sequence>
<organism evidence="1 2">
    <name type="scientific">Desulfonema limicola</name>
    <dbReference type="NCBI Taxonomy" id="45656"/>
    <lineage>
        <taxon>Bacteria</taxon>
        <taxon>Pseudomonadati</taxon>
        <taxon>Thermodesulfobacteriota</taxon>
        <taxon>Desulfobacteria</taxon>
        <taxon>Desulfobacterales</taxon>
        <taxon>Desulfococcaceae</taxon>
        <taxon>Desulfonema</taxon>
    </lineage>
</organism>
<evidence type="ECO:0000313" key="1">
    <source>
        <dbReference type="EMBL" id="QTA83872.1"/>
    </source>
</evidence>
<gene>
    <name evidence="1" type="ORF">dnl_62940</name>
</gene>
<proteinExistence type="predicted"/>